<gene>
    <name evidence="3" type="ORF">AY555_02615</name>
</gene>
<sequence length="190" mass="21296">MMAQALQEPVPEFILGYGESLPLPDASVDLIVCHTVIEHVQDVEAVVAEMSRVLSPQGVLHLEAPNYVWPYEPHLGIWCLPVLGKAGVKLAAVLQGKKQQIGFLEHLQFVTPSRLEAAFRRHGLTWDNRVREKILRTLNGDSSHVMAYRHAAAVLRLLSRIGMGRLLVSSILWLGLYPSLLYSCRRCRRG</sequence>
<dbReference type="InterPro" id="IPR052356">
    <property type="entry name" value="Thiol_S-MT"/>
</dbReference>
<keyword evidence="1" id="KW-0812">Transmembrane</keyword>
<reference evidence="3 4" key="1">
    <citation type="submission" date="2016-02" db="EMBL/GenBank/DDBJ databases">
        <title>Complete Genome of H5569, the type strain of the newly described species Haematospirillium jordaniae.</title>
        <authorList>
            <person name="Nicholson A.C."/>
            <person name="Humrighouse B.W."/>
            <person name="Loparov V."/>
            <person name="McQuiston J.R."/>
        </authorList>
    </citation>
    <scope>NUCLEOTIDE SEQUENCE [LARGE SCALE GENOMIC DNA]</scope>
    <source>
        <strain evidence="3 4">H5569</strain>
    </source>
</reference>
<keyword evidence="1" id="KW-1133">Transmembrane helix</keyword>
<dbReference type="InterPro" id="IPR013216">
    <property type="entry name" value="Methyltransf_11"/>
</dbReference>
<feature type="domain" description="Methyltransferase type 11" evidence="2">
    <location>
        <begin position="8"/>
        <end position="60"/>
    </location>
</feature>
<dbReference type="AlphaFoldDB" id="A0A143DC07"/>
<organism evidence="3 4">
    <name type="scientific">Haematospirillum jordaniae</name>
    <dbReference type="NCBI Taxonomy" id="1549855"/>
    <lineage>
        <taxon>Bacteria</taxon>
        <taxon>Pseudomonadati</taxon>
        <taxon>Pseudomonadota</taxon>
        <taxon>Alphaproteobacteria</taxon>
        <taxon>Rhodospirillales</taxon>
        <taxon>Novispirillaceae</taxon>
        <taxon>Haematospirillum</taxon>
    </lineage>
</organism>
<dbReference type="Proteomes" id="UP000076066">
    <property type="component" value="Chromosome"/>
</dbReference>
<dbReference type="KEGG" id="hjo:AY555_02615"/>
<dbReference type="GO" id="GO:0008757">
    <property type="term" value="F:S-adenosylmethionine-dependent methyltransferase activity"/>
    <property type="evidence" value="ECO:0007669"/>
    <property type="project" value="InterPro"/>
</dbReference>
<keyword evidence="4" id="KW-1185">Reference proteome</keyword>
<dbReference type="PANTHER" id="PTHR45036:SF1">
    <property type="entry name" value="METHYLTRANSFERASE LIKE 7A"/>
    <property type="match status" value="1"/>
</dbReference>
<dbReference type="EMBL" id="CP014525">
    <property type="protein sequence ID" value="AMW34255.1"/>
    <property type="molecule type" value="Genomic_DNA"/>
</dbReference>
<evidence type="ECO:0000313" key="4">
    <source>
        <dbReference type="Proteomes" id="UP000076066"/>
    </source>
</evidence>
<name>A0A143DC07_9PROT</name>
<accession>A0A143DC07</accession>
<keyword evidence="1" id="KW-0472">Membrane</keyword>
<dbReference type="PANTHER" id="PTHR45036">
    <property type="entry name" value="METHYLTRANSFERASE LIKE 7B"/>
    <property type="match status" value="1"/>
</dbReference>
<dbReference type="InterPro" id="IPR029063">
    <property type="entry name" value="SAM-dependent_MTases_sf"/>
</dbReference>
<dbReference type="STRING" id="1549855.AY555_02615"/>
<evidence type="ECO:0000256" key="1">
    <source>
        <dbReference type="SAM" id="Phobius"/>
    </source>
</evidence>
<feature type="transmembrane region" description="Helical" evidence="1">
    <location>
        <begin position="166"/>
        <end position="184"/>
    </location>
</feature>
<evidence type="ECO:0000313" key="3">
    <source>
        <dbReference type="EMBL" id="AMW34255.1"/>
    </source>
</evidence>
<dbReference type="Gene3D" id="3.40.50.150">
    <property type="entry name" value="Vaccinia Virus protein VP39"/>
    <property type="match status" value="1"/>
</dbReference>
<protein>
    <recommendedName>
        <fullName evidence="2">Methyltransferase type 11 domain-containing protein</fullName>
    </recommendedName>
</protein>
<dbReference type="SUPFAM" id="SSF53335">
    <property type="entry name" value="S-adenosyl-L-methionine-dependent methyltransferases"/>
    <property type="match status" value="1"/>
</dbReference>
<evidence type="ECO:0000259" key="2">
    <source>
        <dbReference type="Pfam" id="PF08241"/>
    </source>
</evidence>
<dbReference type="Pfam" id="PF08241">
    <property type="entry name" value="Methyltransf_11"/>
    <property type="match status" value="1"/>
</dbReference>
<proteinExistence type="predicted"/>